<dbReference type="PROSITE" id="PS50070">
    <property type="entry name" value="KRINGLE_2"/>
    <property type="match status" value="2"/>
</dbReference>
<evidence type="ECO:0000313" key="6">
    <source>
        <dbReference type="Proteomes" id="UP001153069"/>
    </source>
</evidence>
<evidence type="ECO:0000256" key="3">
    <source>
        <dbReference type="SAM" id="SignalP"/>
    </source>
</evidence>
<dbReference type="SUPFAM" id="SSF57440">
    <property type="entry name" value="Kringle-like"/>
    <property type="match status" value="2"/>
</dbReference>
<keyword evidence="6" id="KW-1185">Reference proteome</keyword>
<comment type="caution">
    <text evidence="5">The sequence shown here is derived from an EMBL/GenBank/DDBJ whole genome shotgun (WGS) entry which is preliminary data.</text>
</comment>
<dbReference type="PROSITE" id="PS00021">
    <property type="entry name" value="KRINGLE_1"/>
    <property type="match status" value="2"/>
</dbReference>
<sequence length="1135" mass="123383">MKLFVSFIATLSLSVRCSDATGLRAGKEDLGAGTEGLEINMVWQSFASLDVEEGVEIETDSGAWADASANLNQHVRTGKAYSNSTIIRHLEAAAELCYVDTPNTCGSADKKQADYRGTISITVSKLPCQDWAAQEPQKHDKTPEKFPQSGLTKNYCRNPDGAEKAWCYTTNKDKRWEFCAVPTCGDLSDKCGVAEKKQADYRGTISVTESGIPCQDWAAQEPQKHDKTPEKFPQSGLTKNYCRNPDGADKSWCYTTKKDKRWEYCNVPACGKGKSCVEKAEGPGPGLLAVTLPDRPKPAPRPASLQLPLTTCNGGRKQIGLVPDALEKEFEEAGIPECVDAVASPLRLIHAIVAELLKQTGANEQLDDIVKVVFEQIERVAMFLAEQIGGFQAKMCVGDFPGATMRWPKKTDHMVPMCGKLPIATSKKAEWSAIAGHLTLPPAIAAQVCEGLGTSITFSFCLAASFCDVLPSVAFAMDTGLVSCIIAQGGVETYGIATIIAAAVQLGLNHVSFGLSTTNAFEMKIPLYNGVEFFDYIFRPTIYDELAFSIKSEKIREQFKDWFTLKATATRGLSLSLEDGRPADEKAVAKKMMSFNAAGEVDLAEFLNEFGLEIVIDGRLNFIMSFKNVPVIGKALPNFDIEVGRATVHITTAERHAVLADKSVKKIYPGISIFMGNSGNAQVIRRETLKVLRHFEGMVNLVLKKKGWKMDIDGILKHLNVKAIGTQHHHGWGVTLNEGNAGFILNVPIIVGLPITTFSLQCSSNYKTFGCKMGLDNVSEWFVAIMKEVKDGVMWVLHEADRHLNTLGEAFALSFEKAGEKLQDIFSTENMVGTFEKILEGEWNPEEEWTKIASVGYELLALCTGKECWKDGTLCVNAFDQKKLGTCCNCCNDETWWLGTDKKIPGKGCGVEPKWPDGTPCVAGISCGQCEHGYSSWLSVPKLGGLPGVACGDEPCWGDDTTCVLAISCHKCCNGHMSTKCGKKGCWSDGTKCLAGQTVGATCPNCCSGSNFWFGPAWDHCGVEPKWDDGTPCVDGISCHMCKHAHTWWMALKTTSLPGHACGAEPKWPDGTPCVHGISCHQCQNGDSDWMALKTTSLPGRACGKEPCWGDGTTCVNGISCHKCCGGHMFGKVSY</sequence>
<evidence type="ECO:0000256" key="2">
    <source>
        <dbReference type="ARBA" id="ARBA00023157"/>
    </source>
</evidence>
<dbReference type="SMART" id="SM00130">
    <property type="entry name" value="KR"/>
    <property type="match status" value="2"/>
</dbReference>
<dbReference type="Pfam" id="PF00051">
    <property type="entry name" value="Kringle"/>
    <property type="match status" value="2"/>
</dbReference>
<feature type="domain" description="Kringle" evidence="4">
    <location>
        <begin position="200"/>
        <end position="270"/>
    </location>
</feature>
<evidence type="ECO:0000313" key="5">
    <source>
        <dbReference type="EMBL" id="CAB9496738.1"/>
    </source>
</evidence>
<dbReference type="GO" id="GO:0004175">
    <property type="term" value="F:endopeptidase activity"/>
    <property type="evidence" value="ECO:0007669"/>
    <property type="project" value="TreeGrafter"/>
</dbReference>
<dbReference type="PANTHER" id="PTHR24261">
    <property type="entry name" value="PLASMINOGEN-RELATED"/>
    <property type="match status" value="1"/>
</dbReference>
<keyword evidence="1" id="KW-0420">Kringle</keyword>
<feature type="chain" id="PRO_5040394826" evidence="3">
    <location>
        <begin position="21"/>
        <end position="1135"/>
    </location>
</feature>
<dbReference type="InterPro" id="IPR000001">
    <property type="entry name" value="Kringle"/>
</dbReference>
<gene>
    <name evidence="5" type="ORF">SEMRO_9_G007040.1</name>
</gene>
<dbReference type="InterPro" id="IPR038178">
    <property type="entry name" value="Kringle_sf"/>
</dbReference>
<dbReference type="EMBL" id="CAICTM010000009">
    <property type="protein sequence ID" value="CAB9496738.1"/>
    <property type="molecule type" value="Genomic_DNA"/>
</dbReference>
<dbReference type="Gene3D" id="2.40.20.10">
    <property type="entry name" value="Plasminogen Kringle 4"/>
    <property type="match status" value="2"/>
</dbReference>
<dbReference type="AlphaFoldDB" id="A0A9N8H4I2"/>
<dbReference type="InterPro" id="IPR018056">
    <property type="entry name" value="Kringle_CS"/>
</dbReference>
<dbReference type="GO" id="GO:0005615">
    <property type="term" value="C:extracellular space"/>
    <property type="evidence" value="ECO:0007669"/>
    <property type="project" value="TreeGrafter"/>
</dbReference>
<name>A0A9N8H4I2_9STRA</name>
<dbReference type="PRINTS" id="PR00018">
    <property type="entry name" value="KRINGLE"/>
</dbReference>
<dbReference type="OrthoDB" id="5917794at2759"/>
<proteinExistence type="predicted"/>
<dbReference type="Proteomes" id="UP001153069">
    <property type="component" value="Unassembled WGS sequence"/>
</dbReference>
<keyword evidence="2" id="KW-1015">Disulfide bond</keyword>
<feature type="domain" description="Kringle" evidence="4">
    <location>
        <begin position="114"/>
        <end position="184"/>
    </location>
</feature>
<protein>
    <submittedName>
        <fullName evidence="5">Hepatocyte growth factor-like protein</fullName>
    </submittedName>
</protein>
<evidence type="ECO:0000259" key="4">
    <source>
        <dbReference type="PROSITE" id="PS50070"/>
    </source>
</evidence>
<accession>A0A9N8H4I2</accession>
<organism evidence="5 6">
    <name type="scientific">Seminavis robusta</name>
    <dbReference type="NCBI Taxonomy" id="568900"/>
    <lineage>
        <taxon>Eukaryota</taxon>
        <taxon>Sar</taxon>
        <taxon>Stramenopiles</taxon>
        <taxon>Ochrophyta</taxon>
        <taxon>Bacillariophyta</taxon>
        <taxon>Bacillariophyceae</taxon>
        <taxon>Bacillariophycidae</taxon>
        <taxon>Naviculales</taxon>
        <taxon>Naviculaceae</taxon>
        <taxon>Seminavis</taxon>
    </lineage>
</organism>
<dbReference type="InterPro" id="IPR050759">
    <property type="entry name" value="Serine_protease_kringle"/>
</dbReference>
<reference evidence="5" key="1">
    <citation type="submission" date="2020-06" db="EMBL/GenBank/DDBJ databases">
        <authorList>
            <consortium name="Plant Systems Biology data submission"/>
        </authorList>
    </citation>
    <scope>NUCLEOTIDE SEQUENCE</scope>
    <source>
        <strain evidence="5">D6</strain>
    </source>
</reference>
<dbReference type="CDD" id="cd00108">
    <property type="entry name" value="KR"/>
    <property type="match status" value="2"/>
</dbReference>
<feature type="signal peptide" evidence="3">
    <location>
        <begin position="1"/>
        <end position="20"/>
    </location>
</feature>
<keyword evidence="3" id="KW-0732">Signal</keyword>
<dbReference type="InterPro" id="IPR013806">
    <property type="entry name" value="Kringle-like"/>
</dbReference>
<dbReference type="PANTHER" id="PTHR24261:SF7">
    <property type="entry name" value="KRINGLE DOMAIN-CONTAINING PROTEIN"/>
    <property type="match status" value="1"/>
</dbReference>
<dbReference type="GO" id="GO:0005102">
    <property type="term" value="F:signaling receptor binding"/>
    <property type="evidence" value="ECO:0007669"/>
    <property type="project" value="TreeGrafter"/>
</dbReference>
<evidence type="ECO:0000256" key="1">
    <source>
        <dbReference type="ARBA" id="ARBA00022572"/>
    </source>
</evidence>